<dbReference type="InterPro" id="IPR006626">
    <property type="entry name" value="PbH1"/>
</dbReference>
<evidence type="ECO:0000313" key="1">
    <source>
        <dbReference type="EMBL" id="AYV84033.1"/>
    </source>
</evidence>
<sequence>MNRILVLLAFYAILGESFTITPNINIGPNKFIFGMSANSSAGQYDAAYNVDNDTDVADLLQQALDDIYAAGGGVLLIQRGTYVLNHNIQINYYTHLQGECQSNTILQLGYNVTKFALAGFIHNSFISDFIISNITLDGNKYNQLGDDDSQYGQYGIFNAACVRVWYDHVTVQNFMHYGFDPHGDKGLPTYGEDLYITNCLSQENNWDGFTLDMSIMIVAYNNTAIHNGRHGFNIVTGSKNVTLIDNTALNNGYYYPGGGGGGCGVMVQNNQNYSTENVVVFNSTLIGNNRGGICLDGVPNILLDSNVIENTCTCFYLTSVSSTVIQNNFCAGKTLYVSQNTTIDNSGVLFVDNVFEYQSNCLIPVTASGGNYYIVGYNLTNSSSVFNVPWKGGARAIIQLALDTVVANGGGTVHINQGLYSIDGVLIVGSGITLEGSGMNITTLKLTDYATAFTVGFDGFIRSRMASNVTIANLTLDGNSQNQYTDSAHIYGRSGLFSEACTNYKAYMVLTMNFQQSGMNLHGWDNTNIWGQNVYVDRCIATNNLWHGIQINQVHNISVTNSVLSNNGENGIQVNKTQYFNAAYNVANSNGFASSGCGYLISDNLDISANLNQLMNNNASGNAKGGVCLNTVKIVNVVNNNILYSCTCFNIALSPNIMIDKNKCTGNKLVTTDGSYTLPTDNTFTKIPMTC</sequence>
<evidence type="ECO:0008006" key="2">
    <source>
        <dbReference type="Google" id="ProtNLM"/>
    </source>
</evidence>
<dbReference type="Gene3D" id="2.160.20.10">
    <property type="entry name" value="Single-stranded right-handed beta-helix, Pectin lyase-like"/>
    <property type="match status" value="2"/>
</dbReference>
<dbReference type="SUPFAM" id="SSF51126">
    <property type="entry name" value="Pectin lyase-like"/>
    <property type="match status" value="2"/>
</dbReference>
<accession>A0A3G5ADS0</accession>
<dbReference type="InterPro" id="IPR011050">
    <property type="entry name" value="Pectin_lyase_fold/virulence"/>
</dbReference>
<dbReference type="InterPro" id="IPR012334">
    <property type="entry name" value="Pectin_lyas_fold"/>
</dbReference>
<gene>
    <name evidence="1" type="ORF">Hyperionvirus16_8</name>
</gene>
<proteinExistence type="predicted"/>
<organism evidence="1">
    <name type="scientific">Hyperionvirus sp</name>
    <dbReference type="NCBI Taxonomy" id="2487770"/>
    <lineage>
        <taxon>Viruses</taxon>
        <taxon>Varidnaviria</taxon>
        <taxon>Bamfordvirae</taxon>
        <taxon>Nucleocytoviricota</taxon>
        <taxon>Megaviricetes</taxon>
        <taxon>Imitervirales</taxon>
        <taxon>Mimiviridae</taxon>
        <taxon>Klosneuvirinae</taxon>
    </lineage>
</organism>
<dbReference type="EMBL" id="MK072398">
    <property type="protein sequence ID" value="AYV84033.1"/>
    <property type="molecule type" value="Genomic_DNA"/>
</dbReference>
<name>A0A3G5ADS0_9VIRU</name>
<protein>
    <recommendedName>
        <fullName evidence="2">Right handed beta helix domain-containing protein</fullName>
    </recommendedName>
</protein>
<reference evidence="1" key="1">
    <citation type="submission" date="2018-10" db="EMBL/GenBank/DDBJ databases">
        <title>Hidden diversity of soil giant viruses.</title>
        <authorList>
            <person name="Schulz F."/>
            <person name="Alteio L."/>
            <person name="Goudeau D."/>
            <person name="Ryan E.M."/>
            <person name="Malmstrom R.R."/>
            <person name="Blanchard J."/>
            <person name="Woyke T."/>
        </authorList>
    </citation>
    <scope>NUCLEOTIDE SEQUENCE</scope>
    <source>
        <strain evidence="1">HYV1</strain>
    </source>
</reference>
<dbReference type="SMART" id="SM00710">
    <property type="entry name" value="PbH1"/>
    <property type="match status" value="11"/>
</dbReference>